<name>A0A378VU30_NEIGO</name>
<proteinExistence type="predicted"/>
<reference evidence="1" key="1">
    <citation type="submission" date="2018-06" db="EMBL/GenBank/DDBJ databases">
        <authorList>
            <consortium name="Pathogen Informatics"/>
            <person name="Doyle S."/>
        </authorList>
    </citation>
    <scope>NUCLEOTIDE SEQUENCE [LARGE SCALE GENOMIC DNA]</scope>
    <source>
        <strain evidence="1">NCTC11421</strain>
    </source>
</reference>
<organism evidence="1">
    <name type="scientific">Neisseria gonorrhoeae</name>
    <dbReference type="NCBI Taxonomy" id="485"/>
    <lineage>
        <taxon>Bacteria</taxon>
        <taxon>Pseudomonadati</taxon>
        <taxon>Pseudomonadota</taxon>
        <taxon>Betaproteobacteria</taxon>
        <taxon>Neisseriales</taxon>
        <taxon>Neisseriaceae</taxon>
        <taxon>Neisseria</taxon>
    </lineage>
</organism>
<evidence type="ECO:0000313" key="1">
    <source>
        <dbReference type="EMBL" id="SUA20515.1"/>
    </source>
</evidence>
<dbReference type="EMBL" id="UGRI01000001">
    <property type="protein sequence ID" value="SUA20515.1"/>
    <property type="molecule type" value="Genomic_DNA"/>
</dbReference>
<accession>A0A378VU30</accession>
<dbReference type="AlphaFoldDB" id="A0A378VU30"/>
<gene>
    <name evidence="1" type="ORF">NCTC11421_00605</name>
</gene>
<sequence>MLKSIELNSHIRNRLAAYLKGRGLDFQTAMQEEEGNKEIAAIVHSGLPTLVRKLYSEQKCRSFFGKSGI</sequence>
<protein>
    <submittedName>
        <fullName evidence="1">Uncharacterized protein</fullName>
    </submittedName>
</protein>